<dbReference type="RefSeq" id="WP_090661675.1">
    <property type="nucleotide sequence ID" value="NZ_FOIA01000045.1"/>
</dbReference>
<keyword evidence="3" id="KW-1185">Reference proteome</keyword>
<evidence type="ECO:0000259" key="1">
    <source>
        <dbReference type="Pfam" id="PF13271"/>
    </source>
</evidence>
<dbReference type="OrthoDB" id="72299at2"/>
<dbReference type="EMBL" id="FOIA01000045">
    <property type="protein sequence ID" value="SET62005.1"/>
    <property type="molecule type" value="Genomic_DNA"/>
</dbReference>
<protein>
    <recommendedName>
        <fullName evidence="1">DUF4062 domain-containing protein</fullName>
    </recommendedName>
</protein>
<gene>
    <name evidence="2" type="ORF">SAMN05216326_14517</name>
</gene>
<evidence type="ECO:0000313" key="3">
    <source>
        <dbReference type="Proteomes" id="UP000199345"/>
    </source>
</evidence>
<name>A0A1I0FUV0_9PROT</name>
<dbReference type="Pfam" id="PF13271">
    <property type="entry name" value="DUF4062"/>
    <property type="match status" value="1"/>
</dbReference>
<dbReference type="AlphaFoldDB" id="A0A1I0FUV0"/>
<dbReference type="Proteomes" id="UP000199345">
    <property type="component" value="Unassembled WGS sequence"/>
</dbReference>
<feature type="domain" description="DUF4062" evidence="1">
    <location>
        <begin position="15"/>
        <end position="102"/>
    </location>
</feature>
<proteinExistence type="predicted"/>
<organism evidence="2 3">
    <name type="scientific">Nitrosomonas marina</name>
    <dbReference type="NCBI Taxonomy" id="917"/>
    <lineage>
        <taxon>Bacteria</taxon>
        <taxon>Pseudomonadati</taxon>
        <taxon>Pseudomonadota</taxon>
        <taxon>Betaproteobacteria</taxon>
        <taxon>Nitrosomonadales</taxon>
        <taxon>Nitrosomonadaceae</taxon>
        <taxon>Nitrosomonas</taxon>
    </lineage>
</organism>
<accession>A0A1I0FUV0</accession>
<dbReference type="InterPro" id="IPR025139">
    <property type="entry name" value="DUF4062"/>
</dbReference>
<sequence length="246" mass="28820">MKEKKMHTPVNYKGIMVSSTFSDLKEHRKILMRAIDRQGFKSVAMENDSAKPDVDMLESSLQMVQNSFAYICLISRKYGQIPEDSKRNPDRLSITELEFDEANRLNRPILVFYMGRKHLLTIDDIETDPEKIEKLNTFRKKSEQYSETSKIKRVYSVFETLEEFKEYSIQAIANLRKFIDDPETNCKESSHFSKNVLLKKYAFKERFIGLIISKNSYLKDLALSLFEKSLISQYLSASVRIHRMQA</sequence>
<reference evidence="3" key="1">
    <citation type="submission" date="2016-10" db="EMBL/GenBank/DDBJ databases">
        <authorList>
            <person name="Varghese N."/>
            <person name="Submissions S."/>
        </authorList>
    </citation>
    <scope>NUCLEOTIDE SEQUENCE [LARGE SCALE GENOMIC DNA]</scope>
    <source>
        <strain evidence="3">Nm71</strain>
    </source>
</reference>
<evidence type="ECO:0000313" key="2">
    <source>
        <dbReference type="EMBL" id="SET62005.1"/>
    </source>
</evidence>